<dbReference type="STRING" id="126957.T1IMR7"/>
<reference evidence="3" key="1">
    <citation type="submission" date="2011-05" db="EMBL/GenBank/DDBJ databases">
        <authorList>
            <person name="Richards S.R."/>
            <person name="Qu J."/>
            <person name="Jiang H."/>
            <person name="Jhangiani S.N."/>
            <person name="Agravi P."/>
            <person name="Goodspeed R."/>
            <person name="Gross S."/>
            <person name="Mandapat C."/>
            <person name="Jackson L."/>
            <person name="Mathew T."/>
            <person name="Pu L."/>
            <person name="Thornton R."/>
            <person name="Saada N."/>
            <person name="Wilczek-Boney K.B."/>
            <person name="Lee S."/>
            <person name="Kovar C."/>
            <person name="Wu Y."/>
            <person name="Scherer S.E."/>
            <person name="Worley K.C."/>
            <person name="Muzny D.M."/>
            <person name="Gibbs R."/>
        </authorList>
    </citation>
    <scope>NUCLEOTIDE SEQUENCE</scope>
    <source>
        <strain evidence="3">Brora</strain>
    </source>
</reference>
<dbReference type="OMA" id="PSTWING"/>
<dbReference type="EnsemblMetazoa" id="SMAR002280-RA">
    <property type="protein sequence ID" value="SMAR002280-PA"/>
    <property type="gene ID" value="SMAR002280"/>
</dbReference>
<name>T1IMR7_STRMM</name>
<feature type="domain" description="NADP-dependent oxidoreductase" evidence="1">
    <location>
        <begin position="35"/>
        <end position="199"/>
    </location>
</feature>
<dbReference type="SUPFAM" id="SSF51430">
    <property type="entry name" value="NAD(P)-linked oxidoreductase"/>
    <property type="match status" value="1"/>
</dbReference>
<keyword evidence="3" id="KW-1185">Reference proteome</keyword>
<dbReference type="Gene3D" id="3.20.20.100">
    <property type="entry name" value="NADP-dependent oxidoreductase domain"/>
    <property type="match status" value="1"/>
</dbReference>
<dbReference type="GO" id="GO:0016491">
    <property type="term" value="F:oxidoreductase activity"/>
    <property type="evidence" value="ECO:0007669"/>
    <property type="project" value="InterPro"/>
</dbReference>
<dbReference type="PhylomeDB" id="T1IMR7"/>
<accession>T1IMR7</accession>
<dbReference type="InterPro" id="IPR036812">
    <property type="entry name" value="NAD(P)_OxRdtase_dom_sf"/>
</dbReference>
<proteinExistence type="predicted"/>
<dbReference type="PRINTS" id="PR00069">
    <property type="entry name" value="ALDKETRDTASE"/>
</dbReference>
<dbReference type="AlphaFoldDB" id="T1IMR7"/>
<dbReference type="HOGENOM" id="CLU_1226186_0_0_1"/>
<organism evidence="2 3">
    <name type="scientific">Strigamia maritima</name>
    <name type="common">European centipede</name>
    <name type="synonym">Geophilus maritimus</name>
    <dbReference type="NCBI Taxonomy" id="126957"/>
    <lineage>
        <taxon>Eukaryota</taxon>
        <taxon>Metazoa</taxon>
        <taxon>Ecdysozoa</taxon>
        <taxon>Arthropoda</taxon>
        <taxon>Myriapoda</taxon>
        <taxon>Chilopoda</taxon>
        <taxon>Pleurostigmophora</taxon>
        <taxon>Geophilomorpha</taxon>
        <taxon>Linotaeniidae</taxon>
        <taxon>Strigamia</taxon>
    </lineage>
</organism>
<evidence type="ECO:0000313" key="2">
    <source>
        <dbReference type="EnsemblMetazoa" id="SMAR002280-PA"/>
    </source>
</evidence>
<dbReference type="InterPro" id="IPR023210">
    <property type="entry name" value="NADP_OxRdtase_dom"/>
</dbReference>
<dbReference type="eggNOG" id="KOG1576">
    <property type="taxonomic scope" value="Eukaryota"/>
</dbReference>
<dbReference type="PANTHER" id="PTHR42686:SF1">
    <property type="entry name" value="GH17980P-RELATED"/>
    <property type="match status" value="1"/>
</dbReference>
<dbReference type="GO" id="GO:0005829">
    <property type="term" value="C:cytosol"/>
    <property type="evidence" value="ECO:0007669"/>
    <property type="project" value="TreeGrafter"/>
</dbReference>
<dbReference type="EMBL" id="JH431094">
    <property type="status" value="NOT_ANNOTATED_CDS"/>
    <property type="molecule type" value="Genomic_DNA"/>
</dbReference>
<evidence type="ECO:0000259" key="1">
    <source>
        <dbReference type="Pfam" id="PF00248"/>
    </source>
</evidence>
<evidence type="ECO:0000313" key="3">
    <source>
        <dbReference type="Proteomes" id="UP000014500"/>
    </source>
</evidence>
<reference evidence="2" key="2">
    <citation type="submission" date="2015-02" db="UniProtKB">
        <authorList>
            <consortium name="EnsemblMetazoa"/>
        </authorList>
    </citation>
    <scope>IDENTIFICATION</scope>
</reference>
<dbReference type="InterPro" id="IPR020471">
    <property type="entry name" value="AKR"/>
</dbReference>
<dbReference type="PANTHER" id="PTHR42686">
    <property type="entry name" value="GH17980P-RELATED"/>
    <property type="match status" value="1"/>
</dbReference>
<dbReference type="Proteomes" id="UP000014500">
    <property type="component" value="Unassembled WGS sequence"/>
</dbReference>
<protein>
    <recommendedName>
        <fullName evidence="1">NADP-dependent oxidoreductase domain-containing protein</fullName>
    </recommendedName>
</protein>
<sequence>MYSTPSTWINGFHDPNYEGKLQYGLLGQTGLVVSKLGFGGSAIGGIFSLVNDNESISVVRQALKTGINYIDTAPWYGDGKAEIVLGKALEGVPREAYYIATKIGRYKPNVADMFDFSAQRTFQSVDESLSRLKLDYVDVLQVHDLEFAANLDVIINETLPALQKIKEIGKAKFIGITGYPIKTLMEVVEKSSVQLDTVLSYCRCCLVDSSLLDYIDFFKVVCTHYV</sequence>
<dbReference type="Pfam" id="PF00248">
    <property type="entry name" value="Aldo_ket_red"/>
    <property type="match status" value="1"/>
</dbReference>